<keyword evidence="5" id="KW-0819">tRNA processing</keyword>
<evidence type="ECO:0000313" key="8">
    <source>
        <dbReference type="EMBL" id="HEB48569.1"/>
    </source>
</evidence>
<evidence type="ECO:0000256" key="2">
    <source>
        <dbReference type="ARBA" id="ARBA00022490"/>
    </source>
</evidence>
<dbReference type="CDD" id="cd02440">
    <property type="entry name" value="AdoMet_MTases"/>
    <property type="match status" value="1"/>
</dbReference>
<dbReference type="GO" id="GO:0003723">
    <property type="term" value="F:RNA binding"/>
    <property type="evidence" value="ECO:0007669"/>
    <property type="project" value="UniProtKB-UniRule"/>
</dbReference>
<gene>
    <name evidence="9" type="ORF">ENM88_09070</name>
    <name evidence="8" type="ORF">ENP77_02090</name>
</gene>
<reference evidence="8" key="1">
    <citation type="journal article" date="2020" name="mSystems">
        <title>Genome- and Community-Level Interaction Insights into Carbon Utilization and Element Cycling Functions of Hydrothermarchaeota in Hydrothermal Sediment.</title>
        <authorList>
            <person name="Zhou Z."/>
            <person name="Liu Y."/>
            <person name="Xu W."/>
            <person name="Pan J."/>
            <person name="Luo Z.H."/>
            <person name="Li M."/>
        </authorList>
    </citation>
    <scope>NUCLEOTIDE SEQUENCE [LARGE SCALE GENOMIC DNA]</scope>
    <source>
        <strain evidence="9">SpSt-1125</strain>
        <strain evidence="8">SpSt-25</strain>
    </source>
</reference>
<dbReference type="CDD" id="cd11715">
    <property type="entry name" value="THUMP_AdoMetMT"/>
    <property type="match status" value="1"/>
</dbReference>
<dbReference type="Gene3D" id="3.30.2130.30">
    <property type="match status" value="1"/>
</dbReference>
<comment type="caution">
    <text evidence="8">The sequence shown here is derived from an EMBL/GenBank/DDBJ whole genome shotgun (WGS) entry which is preliminary data.</text>
</comment>
<dbReference type="EMBL" id="DRZM01000244">
    <property type="protein sequence ID" value="HHP05873.1"/>
    <property type="molecule type" value="Genomic_DNA"/>
</dbReference>
<evidence type="ECO:0000256" key="4">
    <source>
        <dbReference type="ARBA" id="ARBA00022679"/>
    </source>
</evidence>
<dbReference type="PANTHER" id="PTHR14911:SF13">
    <property type="entry name" value="TRNA (GUANINE(6)-N2)-METHYLTRANSFERASE THUMP3"/>
    <property type="match status" value="1"/>
</dbReference>
<keyword evidence="6" id="KW-0694">RNA-binding</keyword>
<evidence type="ECO:0000313" key="9">
    <source>
        <dbReference type="EMBL" id="HHP05873.1"/>
    </source>
</evidence>
<dbReference type="AlphaFoldDB" id="A0A7C1NZS6"/>
<keyword evidence="2" id="KW-0963">Cytoplasm</keyword>
<comment type="subcellular location">
    <subcellularLocation>
        <location evidence="1">Cytoplasm</location>
    </subcellularLocation>
</comment>
<dbReference type="InterPro" id="IPR004114">
    <property type="entry name" value="THUMP_dom"/>
</dbReference>
<dbReference type="InterPro" id="IPR002052">
    <property type="entry name" value="DNA_methylase_N6_adenine_CS"/>
</dbReference>
<dbReference type="PANTHER" id="PTHR14911">
    <property type="entry name" value="THUMP DOMAIN-CONTAINING"/>
    <property type="match status" value="1"/>
</dbReference>
<protein>
    <recommendedName>
        <fullName evidence="7">THUMP domain-containing protein</fullName>
    </recommendedName>
</protein>
<dbReference type="GO" id="GO:0030488">
    <property type="term" value="P:tRNA methylation"/>
    <property type="evidence" value="ECO:0007669"/>
    <property type="project" value="TreeGrafter"/>
</dbReference>
<dbReference type="Gene3D" id="3.40.50.150">
    <property type="entry name" value="Vaccinia Virus protein VP39"/>
    <property type="match status" value="1"/>
</dbReference>
<evidence type="ECO:0000256" key="1">
    <source>
        <dbReference type="ARBA" id="ARBA00004496"/>
    </source>
</evidence>
<feature type="domain" description="THUMP" evidence="7">
    <location>
        <begin position="18"/>
        <end position="149"/>
    </location>
</feature>
<dbReference type="InterPro" id="IPR000241">
    <property type="entry name" value="RlmKL-like_Mtase"/>
</dbReference>
<keyword evidence="3" id="KW-0489">Methyltransferase</keyword>
<dbReference type="SUPFAM" id="SSF143437">
    <property type="entry name" value="THUMP domain-like"/>
    <property type="match status" value="1"/>
</dbReference>
<dbReference type="Pfam" id="PF01170">
    <property type="entry name" value="UPF0020"/>
    <property type="match status" value="1"/>
</dbReference>
<dbReference type="PROSITE" id="PS00092">
    <property type="entry name" value="N6_MTASE"/>
    <property type="match status" value="1"/>
</dbReference>
<dbReference type="InterPro" id="IPR029063">
    <property type="entry name" value="SAM-dependent_MTases_sf"/>
</dbReference>
<evidence type="ECO:0000256" key="6">
    <source>
        <dbReference type="PROSITE-ProRule" id="PRU00529"/>
    </source>
</evidence>
<sequence>MLRVLATTVPGLEFVVAEEAAEICRQVKASYTKLSGRVFLEVDDGCLPHLAARARSLEGLRLIAGEAISLNELLAGVVSFVRELGVEGLYFSVHAERVTKEGGFTSLDLARIVGEKVREELGLKVSLDFPDLPLYVEYEGGRYRYGLDLSFFHGLRDRPYRVFVHPSALNPVIAYAMCRLAMPFETLLDPFCGSGTIPLECSQVTEVQAFCSDVNEHYTAGARLNLLKAGTYSRIHILASDVRRHPFSREVDAIVTNPPFGIRERAVGGLEAAYRGLFDLASSVLREEGKLVVLTTRLKASERLGARRGLSLVAKHEVNEGGLTSYIAVFSKSLSS</sequence>
<keyword evidence="4" id="KW-0808">Transferase</keyword>
<proteinExistence type="predicted"/>
<dbReference type="EMBL" id="DSKP01000075">
    <property type="protein sequence ID" value="HEB48569.1"/>
    <property type="molecule type" value="Genomic_DNA"/>
</dbReference>
<accession>A0A7C1NZS6</accession>
<dbReference type="PROSITE" id="PS01261">
    <property type="entry name" value="UPF0020"/>
    <property type="match status" value="1"/>
</dbReference>
<evidence type="ECO:0000256" key="5">
    <source>
        <dbReference type="ARBA" id="ARBA00022694"/>
    </source>
</evidence>
<dbReference type="SMART" id="SM00981">
    <property type="entry name" value="THUMP"/>
    <property type="match status" value="1"/>
</dbReference>
<dbReference type="InterPro" id="IPR053943">
    <property type="entry name" value="RlmKL-like_Mtase_CS"/>
</dbReference>
<evidence type="ECO:0000259" key="7">
    <source>
        <dbReference type="PROSITE" id="PS51165"/>
    </source>
</evidence>
<dbReference type="GO" id="GO:0016423">
    <property type="term" value="F:tRNA (guanine) methyltransferase activity"/>
    <property type="evidence" value="ECO:0007669"/>
    <property type="project" value="TreeGrafter"/>
</dbReference>
<dbReference type="GO" id="GO:0005737">
    <property type="term" value="C:cytoplasm"/>
    <property type="evidence" value="ECO:0007669"/>
    <property type="project" value="UniProtKB-SubCell"/>
</dbReference>
<evidence type="ECO:0000256" key="3">
    <source>
        <dbReference type="ARBA" id="ARBA00022603"/>
    </source>
</evidence>
<dbReference type="Pfam" id="PF02926">
    <property type="entry name" value="THUMP"/>
    <property type="match status" value="1"/>
</dbReference>
<dbReference type="PROSITE" id="PS51165">
    <property type="entry name" value="THUMP"/>
    <property type="match status" value="1"/>
</dbReference>
<name>A0A7C1NZS6_THEPE</name>
<organism evidence="8">
    <name type="scientific">Thermofilum pendens</name>
    <dbReference type="NCBI Taxonomy" id="2269"/>
    <lineage>
        <taxon>Archaea</taxon>
        <taxon>Thermoproteota</taxon>
        <taxon>Thermoprotei</taxon>
        <taxon>Thermofilales</taxon>
        <taxon>Thermofilaceae</taxon>
        <taxon>Thermofilum</taxon>
    </lineage>
</organism>
<dbReference type="SUPFAM" id="SSF53335">
    <property type="entry name" value="S-adenosyl-L-methionine-dependent methyltransferases"/>
    <property type="match status" value="1"/>
</dbReference>